<protein>
    <submittedName>
        <fullName evidence="2">Uncharacterized protein</fullName>
    </submittedName>
</protein>
<dbReference type="EMBL" id="JAQQXS010000003">
    <property type="protein sequence ID" value="MDC8784440.1"/>
    <property type="molecule type" value="Genomic_DNA"/>
</dbReference>
<keyword evidence="3" id="KW-1185">Reference proteome</keyword>
<evidence type="ECO:0000313" key="2">
    <source>
        <dbReference type="EMBL" id="MDC8784440.1"/>
    </source>
</evidence>
<evidence type="ECO:0000313" key="3">
    <source>
        <dbReference type="Proteomes" id="UP001219862"/>
    </source>
</evidence>
<comment type="caution">
    <text evidence="2">The sequence shown here is derived from an EMBL/GenBank/DDBJ whole genome shotgun (WGS) entry which is preliminary data.</text>
</comment>
<dbReference type="RefSeq" id="WP_273595554.1">
    <property type="nucleotide sequence ID" value="NZ_JAQQXS010000003.1"/>
</dbReference>
<name>A0ABT5KNF0_9BURK</name>
<feature type="region of interest" description="Disordered" evidence="1">
    <location>
        <begin position="71"/>
        <end position="137"/>
    </location>
</feature>
<organism evidence="2 3">
    <name type="scientific">Roseateles koreensis</name>
    <dbReference type="NCBI Taxonomy" id="2987526"/>
    <lineage>
        <taxon>Bacteria</taxon>
        <taxon>Pseudomonadati</taxon>
        <taxon>Pseudomonadota</taxon>
        <taxon>Betaproteobacteria</taxon>
        <taxon>Burkholderiales</taxon>
        <taxon>Sphaerotilaceae</taxon>
        <taxon>Roseateles</taxon>
    </lineage>
</organism>
<gene>
    <name evidence="2" type="ORF">PRZ01_04465</name>
</gene>
<reference evidence="2 3" key="1">
    <citation type="submission" date="2022-10" db="EMBL/GenBank/DDBJ databases">
        <title>paucibacter sp. hw8 Genome sequencing.</title>
        <authorList>
            <person name="Park S."/>
        </authorList>
    </citation>
    <scope>NUCLEOTIDE SEQUENCE [LARGE SCALE GENOMIC DNA]</scope>
    <source>
        <strain evidence="3">hw8</strain>
    </source>
</reference>
<accession>A0ABT5KNF0</accession>
<feature type="compositionally biased region" description="Pro residues" evidence="1">
    <location>
        <begin position="106"/>
        <end position="116"/>
    </location>
</feature>
<dbReference type="Proteomes" id="UP001219862">
    <property type="component" value="Unassembled WGS sequence"/>
</dbReference>
<sequence length="203" mass="20984">MSASMPRMVPTLTEVVEPGELGVRPSMAADSPVESSVDLLLDLPVDITPDDVPDLSDPITFEAALPALPAPSIASTTPLTAEDLDEPPRPLFPPALARTAATGLPLSPPSNPAPQPREPDLILGLRSPPPRPVVQQPMAAQQAVADAVVVAVAAALDKVLPEVLESALAALRVQLKARLEAEVLASLNQTLQDGGNTDAQSSS</sequence>
<proteinExistence type="predicted"/>
<evidence type="ECO:0000256" key="1">
    <source>
        <dbReference type="SAM" id="MobiDB-lite"/>
    </source>
</evidence>